<name>A0A4Z0A691_9AGAM</name>
<dbReference type="InterPro" id="IPR051678">
    <property type="entry name" value="AGP_Transferase"/>
</dbReference>
<accession>A0A4Z0A691</accession>
<protein>
    <recommendedName>
        <fullName evidence="1">Aminoglycoside phosphotransferase domain-containing protein</fullName>
    </recommendedName>
</protein>
<dbReference type="InterPro" id="IPR011009">
    <property type="entry name" value="Kinase-like_dom_sf"/>
</dbReference>
<organism evidence="2 3">
    <name type="scientific">Hericium alpestre</name>
    <dbReference type="NCBI Taxonomy" id="135208"/>
    <lineage>
        <taxon>Eukaryota</taxon>
        <taxon>Fungi</taxon>
        <taxon>Dikarya</taxon>
        <taxon>Basidiomycota</taxon>
        <taxon>Agaricomycotina</taxon>
        <taxon>Agaricomycetes</taxon>
        <taxon>Russulales</taxon>
        <taxon>Hericiaceae</taxon>
        <taxon>Hericium</taxon>
    </lineage>
</organism>
<evidence type="ECO:0000259" key="1">
    <source>
        <dbReference type="Pfam" id="PF01636"/>
    </source>
</evidence>
<dbReference type="PANTHER" id="PTHR21310:SF55">
    <property type="entry name" value="AMINOGLYCOSIDE PHOSPHOTRANSFERASE DOMAIN-CONTAINING PROTEIN"/>
    <property type="match status" value="1"/>
</dbReference>
<dbReference type="AlphaFoldDB" id="A0A4Z0A691"/>
<keyword evidence="3" id="KW-1185">Reference proteome</keyword>
<feature type="domain" description="Aminoglycoside phosphotransferase" evidence="1">
    <location>
        <begin position="19"/>
        <end position="221"/>
    </location>
</feature>
<dbReference type="STRING" id="135208.A0A4Z0A691"/>
<proteinExistence type="predicted"/>
<dbReference type="EMBL" id="SFCI01000214">
    <property type="protein sequence ID" value="TFY81419.1"/>
    <property type="molecule type" value="Genomic_DNA"/>
</dbReference>
<dbReference type="SUPFAM" id="SSF56112">
    <property type="entry name" value="Protein kinase-like (PK-like)"/>
    <property type="match status" value="1"/>
</dbReference>
<dbReference type="Proteomes" id="UP000298061">
    <property type="component" value="Unassembled WGS sequence"/>
</dbReference>
<dbReference type="PANTHER" id="PTHR21310">
    <property type="entry name" value="AMINOGLYCOSIDE PHOSPHOTRANSFERASE-RELATED-RELATED"/>
    <property type="match status" value="1"/>
</dbReference>
<comment type="caution">
    <text evidence="2">The sequence shown here is derived from an EMBL/GenBank/DDBJ whole genome shotgun (WGS) entry which is preliminary data.</text>
</comment>
<dbReference type="OrthoDB" id="2906425at2759"/>
<reference evidence="2 3" key="1">
    <citation type="submission" date="2019-02" db="EMBL/GenBank/DDBJ databases">
        <title>Genome sequencing of the rare red list fungi Hericium alpestre (H. flagellum).</title>
        <authorList>
            <person name="Buettner E."/>
            <person name="Kellner H."/>
        </authorList>
    </citation>
    <scope>NUCLEOTIDE SEQUENCE [LARGE SCALE GENOMIC DNA]</scope>
    <source>
        <strain evidence="2 3">DSM 108284</strain>
    </source>
</reference>
<evidence type="ECO:0000313" key="2">
    <source>
        <dbReference type="EMBL" id="TFY81419.1"/>
    </source>
</evidence>
<evidence type="ECO:0000313" key="3">
    <source>
        <dbReference type="Proteomes" id="UP000298061"/>
    </source>
</evidence>
<dbReference type="InterPro" id="IPR002575">
    <property type="entry name" value="Aminoglycoside_PTrfase"/>
</dbReference>
<gene>
    <name evidence="2" type="ORF">EWM64_g2593</name>
</gene>
<dbReference type="Gene3D" id="3.90.1200.10">
    <property type="match status" value="1"/>
</dbReference>
<sequence length="250" mass="28840">MDGIFPLPFNTLLKWTPGTREEEALAQTYAWKMGLPVPRMLSYGSHPPGKNYPTSSGSIIMTRIPGETLNNVLESLSNTQLETIATDLGSIVTRMRRFRSPYGSSICNVIGGNIRTVRVTDMSIGPCPDFPTFHRDLVWAANPSIKDYDHHRESFRRLLDKQYAIVFTHGDLLSHNIMVQDGHVTGLIDWECSGWMPEYWDFTSMLRGPRRTEDDEWLRIWKAIPINCYHEEYESEFSLWRLTQDSWSYG</sequence>
<dbReference type="Pfam" id="PF01636">
    <property type="entry name" value="APH"/>
    <property type="match status" value="1"/>
</dbReference>